<keyword evidence="2" id="KW-1185">Reference proteome</keyword>
<accession>A0A975T877</accession>
<dbReference type="AlphaFoldDB" id="A0A975T877"/>
<organism evidence="1 2">
    <name type="scientific">Richelia sinica FACHB-800</name>
    <dbReference type="NCBI Taxonomy" id="1357546"/>
    <lineage>
        <taxon>Bacteria</taxon>
        <taxon>Bacillati</taxon>
        <taxon>Cyanobacteriota</taxon>
        <taxon>Cyanophyceae</taxon>
        <taxon>Nostocales</taxon>
        <taxon>Nostocaceae</taxon>
        <taxon>Richelia</taxon>
    </lineage>
</organism>
<sequence length="41" mass="4774">MFSFHQPKITGTSAVKLRFCNFAANHNPLEYKNLNYLSSHF</sequence>
<dbReference type="Proteomes" id="UP000683511">
    <property type="component" value="Chromosome"/>
</dbReference>
<reference evidence="1" key="1">
    <citation type="submission" date="2017-04" db="EMBL/GenBank/DDBJ databases">
        <title>Genome deletions in a multicellular cyanobacterial endosymbiont for morphological adaptation in marine diatoms.</title>
        <authorList>
            <person name="Wang Y."/>
            <person name="Gao H."/>
            <person name="Li R."/>
            <person name="Xu X."/>
        </authorList>
    </citation>
    <scope>NUCLEOTIDE SEQUENCE</scope>
    <source>
        <strain evidence="1">FACHB 800</strain>
    </source>
</reference>
<name>A0A975T877_9NOST</name>
<dbReference type="KEGG" id="rsin:B6N60_02395"/>
<evidence type="ECO:0000313" key="1">
    <source>
        <dbReference type="EMBL" id="QXE23705.1"/>
    </source>
</evidence>
<gene>
    <name evidence="1" type="ORF">B6N60_02395</name>
</gene>
<proteinExistence type="predicted"/>
<dbReference type="EMBL" id="CP021056">
    <property type="protein sequence ID" value="QXE23705.1"/>
    <property type="molecule type" value="Genomic_DNA"/>
</dbReference>
<protein>
    <submittedName>
        <fullName evidence="1">Uncharacterized protein</fullName>
    </submittedName>
</protein>
<evidence type="ECO:0000313" key="2">
    <source>
        <dbReference type="Proteomes" id="UP000683511"/>
    </source>
</evidence>